<name>A0A1V4SZW1_9CLOT</name>
<dbReference type="EMBL" id="LTAY01000021">
    <property type="protein sequence ID" value="OPX49747.1"/>
    <property type="molecule type" value="Genomic_DNA"/>
</dbReference>
<dbReference type="SUPFAM" id="SSF51430">
    <property type="entry name" value="NAD(P)-linked oxidoreductase"/>
    <property type="match status" value="1"/>
</dbReference>
<reference evidence="3 4" key="1">
    <citation type="submission" date="2016-02" db="EMBL/GenBank/DDBJ databases">
        <title>Genome sequence of Clostridium thermobutyricum DSM 4928.</title>
        <authorList>
            <person name="Poehlein A."/>
            <person name="Daniel R."/>
        </authorList>
    </citation>
    <scope>NUCLEOTIDE SEQUENCE [LARGE SCALE GENOMIC DNA]</scope>
    <source>
        <strain evidence="3 4">DSM 4928</strain>
    </source>
</reference>
<dbReference type="OrthoDB" id="9804790at2"/>
<dbReference type="GO" id="GO:0016491">
    <property type="term" value="F:oxidoreductase activity"/>
    <property type="evidence" value="ECO:0007669"/>
    <property type="project" value="UniProtKB-KW"/>
</dbReference>
<evidence type="ECO:0000313" key="3">
    <source>
        <dbReference type="EMBL" id="OPX49747.1"/>
    </source>
</evidence>
<dbReference type="AlphaFoldDB" id="A0A1V4SZW1"/>
<keyword evidence="1 3" id="KW-0560">Oxidoreductase</keyword>
<evidence type="ECO:0000259" key="2">
    <source>
        <dbReference type="Pfam" id="PF00248"/>
    </source>
</evidence>
<protein>
    <submittedName>
        <fullName evidence="3">General stress protein 69</fullName>
        <ecNumber evidence="3">1.1.1.-</ecNumber>
    </submittedName>
</protein>
<feature type="domain" description="NADP-dependent oxidoreductase" evidence="2">
    <location>
        <begin position="15"/>
        <end position="305"/>
    </location>
</feature>
<sequence>MEYRKNNKNGLELSKLGLGCGSMTNVMDITEKNKSIEVIHSAMDSGITLFNTADFYGSGQSEMILGEALKGRNRDKAFVSLKFGALMSPNGRMYGLDVNPLNIKNYLTYSLKRLNLDYVDLYQPSRIDLGIPVEEVIGVMSELVKEGYVKHIGLTQVDAETLRKANDVHKISLVEYEYSLFNRSIEKEILPTARELGIDVVTFGALAHGMLSGNWTKDKKSGYNSMISLFAEENIDKNLSLVKNLNKIAMEKNITLPQLSIAWLLAKGEDIIPLIGSRKVKNLQNSIKALDIVLSGNDVKRIEEAIPQNEIAGTSFPNMKFKNGKVVGLK</sequence>
<dbReference type="EC" id="1.1.1.-" evidence="3"/>
<dbReference type="PANTHER" id="PTHR43625">
    <property type="entry name" value="AFLATOXIN B1 ALDEHYDE REDUCTASE"/>
    <property type="match status" value="1"/>
</dbReference>
<dbReference type="InterPro" id="IPR023210">
    <property type="entry name" value="NADP_OxRdtase_dom"/>
</dbReference>
<dbReference type="Proteomes" id="UP000191448">
    <property type="component" value="Unassembled WGS sequence"/>
</dbReference>
<proteinExistence type="predicted"/>
<gene>
    <name evidence="3" type="primary">yhdN_1</name>
    <name evidence="3" type="ORF">CLTHE_04780</name>
</gene>
<evidence type="ECO:0000313" key="4">
    <source>
        <dbReference type="Proteomes" id="UP000191448"/>
    </source>
</evidence>
<comment type="caution">
    <text evidence="3">The sequence shown here is derived from an EMBL/GenBank/DDBJ whole genome shotgun (WGS) entry which is preliminary data.</text>
</comment>
<dbReference type="RefSeq" id="WP_080021831.1">
    <property type="nucleotide sequence ID" value="NZ_LTAY01000021.1"/>
</dbReference>
<evidence type="ECO:0000256" key="1">
    <source>
        <dbReference type="ARBA" id="ARBA00023002"/>
    </source>
</evidence>
<dbReference type="PANTHER" id="PTHR43625:SF40">
    <property type="entry name" value="ALDO-KETO REDUCTASE YAKC [NADP(+)]"/>
    <property type="match status" value="1"/>
</dbReference>
<dbReference type="Pfam" id="PF00248">
    <property type="entry name" value="Aldo_ket_red"/>
    <property type="match status" value="1"/>
</dbReference>
<accession>A0A1V4SZW1</accession>
<dbReference type="GO" id="GO:0005737">
    <property type="term" value="C:cytoplasm"/>
    <property type="evidence" value="ECO:0007669"/>
    <property type="project" value="TreeGrafter"/>
</dbReference>
<dbReference type="Gene3D" id="3.20.20.100">
    <property type="entry name" value="NADP-dependent oxidoreductase domain"/>
    <property type="match status" value="1"/>
</dbReference>
<dbReference type="InterPro" id="IPR036812">
    <property type="entry name" value="NAD(P)_OxRdtase_dom_sf"/>
</dbReference>
<dbReference type="InterPro" id="IPR050791">
    <property type="entry name" value="Aldo-Keto_reductase"/>
</dbReference>
<organism evidence="3 4">
    <name type="scientific">Clostridium thermobutyricum DSM 4928</name>
    <dbReference type="NCBI Taxonomy" id="1121339"/>
    <lineage>
        <taxon>Bacteria</taxon>
        <taxon>Bacillati</taxon>
        <taxon>Bacillota</taxon>
        <taxon>Clostridia</taxon>
        <taxon>Eubacteriales</taxon>
        <taxon>Clostridiaceae</taxon>
        <taxon>Clostridium</taxon>
    </lineage>
</organism>